<dbReference type="PROSITE" id="PS51274">
    <property type="entry name" value="GATASE_COBBQ"/>
    <property type="match status" value="1"/>
</dbReference>
<dbReference type="GO" id="GO:0042242">
    <property type="term" value="F:cobyrinic acid a,c-diamide synthase activity"/>
    <property type="evidence" value="ECO:0007669"/>
    <property type="project" value="InterPro"/>
</dbReference>
<evidence type="ECO:0000256" key="3">
    <source>
        <dbReference type="ARBA" id="ARBA00022741"/>
    </source>
</evidence>
<feature type="domain" description="CobB/CobQ-like glutamine amidotransferase" evidence="8">
    <location>
        <begin position="246"/>
        <end position="426"/>
    </location>
</feature>
<organism evidence="9 10">
    <name type="scientific">Candidatus Borkfalkia ceftriaxoniphila</name>
    <dbReference type="NCBI Taxonomy" id="2508949"/>
    <lineage>
        <taxon>Bacteria</taxon>
        <taxon>Bacillati</taxon>
        <taxon>Bacillota</taxon>
        <taxon>Clostridia</taxon>
        <taxon>Christensenellales</taxon>
        <taxon>Christensenellaceae</taxon>
        <taxon>Candidatus Borkfalkia</taxon>
    </lineage>
</organism>
<name>A0A4V1QV40_9FIRM</name>
<dbReference type="OrthoDB" id="9764035at2"/>
<accession>A0A4V1QV40</accession>
<dbReference type="InterPro" id="IPR004484">
    <property type="entry name" value="CbiA/CobB_synth"/>
</dbReference>
<dbReference type="PANTHER" id="PTHR43873">
    <property type="entry name" value="COBYRINATE A,C-DIAMIDE SYNTHASE"/>
    <property type="match status" value="1"/>
</dbReference>
<dbReference type="NCBIfam" id="NF002204">
    <property type="entry name" value="PRK01077.1"/>
    <property type="match status" value="1"/>
</dbReference>
<dbReference type="InterPro" id="IPR011698">
    <property type="entry name" value="GATase_3"/>
</dbReference>
<dbReference type="AlphaFoldDB" id="A0A4V1QV40"/>
<evidence type="ECO:0000256" key="2">
    <source>
        <dbReference type="ARBA" id="ARBA00022598"/>
    </source>
</evidence>
<evidence type="ECO:0000313" key="9">
    <source>
        <dbReference type="EMBL" id="RXZ61326.1"/>
    </source>
</evidence>
<dbReference type="Pfam" id="PF07685">
    <property type="entry name" value="GATase_3"/>
    <property type="match status" value="1"/>
</dbReference>
<evidence type="ECO:0000313" key="10">
    <source>
        <dbReference type="Proteomes" id="UP000291269"/>
    </source>
</evidence>
<dbReference type="Proteomes" id="UP000291269">
    <property type="component" value="Unassembled WGS sequence"/>
</dbReference>
<proteinExistence type="predicted"/>
<evidence type="ECO:0000256" key="1">
    <source>
        <dbReference type="ARBA" id="ARBA00001946"/>
    </source>
</evidence>
<keyword evidence="10" id="KW-1185">Reference proteome</keyword>
<evidence type="ECO:0000256" key="5">
    <source>
        <dbReference type="ARBA" id="ARBA00022842"/>
    </source>
</evidence>
<evidence type="ECO:0000256" key="6">
    <source>
        <dbReference type="ARBA" id="ARBA00022962"/>
    </source>
</evidence>
<keyword evidence="5" id="KW-0460">Magnesium</keyword>
<dbReference type="GO" id="GO:0005524">
    <property type="term" value="F:ATP binding"/>
    <property type="evidence" value="ECO:0007669"/>
    <property type="project" value="UniProtKB-KW"/>
</dbReference>
<evidence type="ECO:0000256" key="4">
    <source>
        <dbReference type="ARBA" id="ARBA00022840"/>
    </source>
</evidence>
<dbReference type="CDD" id="cd03130">
    <property type="entry name" value="GATase1_CobB"/>
    <property type="match status" value="1"/>
</dbReference>
<gene>
    <name evidence="9" type="ORF">ESZ91_02765</name>
</gene>
<dbReference type="PANTHER" id="PTHR43873:SF1">
    <property type="entry name" value="COBYRINATE A,C-DIAMIDE SYNTHASE"/>
    <property type="match status" value="1"/>
</dbReference>
<comment type="caution">
    <text evidence="9">The sequence shown here is derived from an EMBL/GenBank/DDBJ whole genome shotgun (WGS) entry which is preliminary data.</text>
</comment>
<reference evidence="9 10" key="1">
    <citation type="journal article" date="2019" name="Gut">
        <title>Antibiotics-induced monodominance of a novel gut bacterial order.</title>
        <authorList>
            <person name="Hildebrand F."/>
            <person name="Moitinho-Silva L."/>
            <person name="Blasche S."/>
            <person name="Jahn M.T."/>
            <person name="Gossmann T.I."/>
            <person name="Heuerta-Cepas J."/>
            <person name="Hercog R."/>
            <person name="Luetge M."/>
            <person name="Bahram M."/>
            <person name="Pryszlak A."/>
            <person name="Alves R.J."/>
            <person name="Waszak S.M."/>
            <person name="Zhu A."/>
            <person name="Ye L."/>
            <person name="Costea P.I."/>
            <person name="Aalvink S."/>
            <person name="Belzer C."/>
            <person name="Forslund S.K."/>
            <person name="Sunagawa S."/>
            <person name="Hentschel U."/>
            <person name="Merten C."/>
            <person name="Patil K.R."/>
            <person name="Benes V."/>
            <person name="Bork P."/>
        </authorList>
    </citation>
    <scope>NUCLEOTIDE SEQUENCE [LARGE SCALE GENOMIC DNA]</scope>
    <source>
        <strain evidence="9 10">HDS1380</strain>
    </source>
</reference>
<dbReference type="InterPro" id="IPR027417">
    <property type="entry name" value="P-loop_NTPase"/>
</dbReference>
<dbReference type="InterPro" id="IPR002586">
    <property type="entry name" value="CobQ/CobB/MinD/ParA_Nub-bd_dom"/>
</dbReference>
<dbReference type="InterPro" id="IPR029062">
    <property type="entry name" value="Class_I_gatase-like"/>
</dbReference>
<comment type="cofactor">
    <cofactor evidence="1">
        <name>Mg(2+)</name>
        <dbReference type="ChEBI" id="CHEBI:18420"/>
    </cofactor>
</comment>
<protein>
    <submittedName>
        <fullName evidence="9">Cobyrinate a,c-diamide synthase</fullName>
    </submittedName>
</protein>
<dbReference type="NCBIfam" id="TIGR00379">
    <property type="entry name" value="cobB"/>
    <property type="match status" value="1"/>
</dbReference>
<feature type="domain" description="CobQ/CobB/MinD/ParA nucleotide binding" evidence="7">
    <location>
        <begin position="10"/>
        <end position="182"/>
    </location>
</feature>
<dbReference type="SUPFAM" id="SSF52540">
    <property type="entry name" value="P-loop containing nucleoside triphosphate hydrolases"/>
    <property type="match status" value="1"/>
</dbReference>
<evidence type="ECO:0000259" key="8">
    <source>
        <dbReference type="Pfam" id="PF07685"/>
    </source>
</evidence>
<dbReference type="RefSeq" id="WP_129223904.1">
    <property type="nucleotide sequence ID" value="NZ_SDOZ01000002.1"/>
</dbReference>
<keyword evidence="6" id="KW-0315">Glutamine amidotransferase</keyword>
<sequence>MKGDFPRLLLSGTNSGCGKTTIFCALLQALKDRGENVAAFKCGPDYIDPMFHRAVIGAESGNLDSYFCGEYLSAVFADSARDLNLIEGAMGYYDGLGFTDEHSAYDVGRRLHAPAVLVADGRGSSLSIAAQMQGFLRFRKDSNVRGFILNRVSRGVYEGIKKIWNEECGAKLYGYFPVLPEELAFKSRHLGLVTAAEVENLREMQMKLAKIAQDSVDIEGLTALAASAPALEYDPPVLPRFPKIHIAVAKDAAFCFYYSENLGLFEKMGAELSFFSPLEDAAPPAEADCLYFGGGYPELYAEKLSANASMRESVRAAHARGVPIFAECGGFLYLNRLLDGYAMAGVLHGESVNKHKPVRFGYVELEANEDCLIAKKGARLRGHEFHYYDCTENGEAFTARRKGSEYRCTAAAKTIAAGFAHVHFYSNLECAATFYENCLEAKKCRK</sequence>
<keyword evidence="4" id="KW-0067">ATP-binding</keyword>
<dbReference type="Gene3D" id="3.40.50.880">
    <property type="match status" value="1"/>
</dbReference>
<dbReference type="EMBL" id="SDOZ01000002">
    <property type="protein sequence ID" value="RXZ61326.1"/>
    <property type="molecule type" value="Genomic_DNA"/>
</dbReference>
<keyword evidence="3" id="KW-0547">Nucleotide-binding</keyword>
<dbReference type="Gene3D" id="3.40.50.300">
    <property type="entry name" value="P-loop containing nucleotide triphosphate hydrolases"/>
    <property type="match status" value="2"/>
</dbReference>
<dbReference type="SUPFAM" id="SSF52317">
    <property type="entry name" value="Class I glutamine amidotransferase-like"/>
    <property type="match status" value="1"/>
</dbReference>
<evidence type="ECO:0000259" key="7">
    <source>
        <dbReference type="Pfam" id="PF01656"/>
    </source>
</evidence>
<dbReference type="Pfam" id="PF01656">
    <property type="entry name" value="CbiA"/>
    <property type="match status" value="1"/>
</dbReference>
<keyword evidence="2" id="KW-0436">Ligase</keyword>